<dbReference type="InterPro" id="IPR058257">
    <property type="entry name" value="CorA-like_dom"/>
</dbReference>
<accession>A0A1E1KJU2</accession>
<evidence type="ECO:0000313" key="2">
    <source>
        <dbReference type="EMBL" id="CZS97074.1"/>
    </source>
</evidence>
<gene>
    <name evidence="2" type="ORF">RAG0_06175</name>
</gene>
<protein>
    <recommendedName>
        <fullName evidence="1">CorA-like transporter domain-containing protein</fullName>
    </recommendedName>
</protein>
<dbReference type="Pfam" id="PF26616">
    <property type="entry name" value="CorA-like"/>
    <property type="match status" value="1"/>
</dbReference>
<proteinExistence type="predicted"/>
<organism evidence="2 3">
    <name type="scientific">Rhynchosporium agropyri</name>
    <dbReference type="NCBI Taxonomy" id="914238"/>
    <lineage>
        <taxon>Eukaryota</taxon>
        <taxon>Fungi</taxon>
        <taxon>Dikarya</taxon>
        <taxon>Ascomycota</taxon>
        <taxon>Pezizomycotina</taxon>
        <taxon>Leotiomycetes</taxon>
        <taxon>Helotiales</taxon>
        <taxon>Ploettnerulaceae</taxon>
        <taxon>Rhynchosporium</taxon>
    </lineage>
</organism>
<keyword evidence="3" id="KW-1185">Reference proteome</keyword>
<name>A0A1E1KJU2_9HELO</name>
<evidence type="ECO:0000259" key="1">
    <source>
        <dbReference type="Pfam" id="PF26616"/>
    </source>
</evidence>
<dbReference type="Proteomes" id="UP000178912">
    <property type="component" value="Unassembled WGS sequence"/>
</dbReference>
<dbReference type="AlphaFoldDB" id="A0A1E1KJU2"/>
<dbReference type="OrthoDB" id="5396681at2759"/>
<sequence>MAVDLSALFRASWTRADEYPLSLIRLGANIGSLKAHKDLLNNKAPNLFHSRSKVKVLEFNRAVSAQTQAQATSRVITTDADLLNWLGVPSHITQIWPLNTPVSKVRCRFIETKLSVTRDIASRILTYFQVMPSYIDFISVFAVHPGQKIEAVELRFSGFRERVLLSKVARGLQLPSAALTGQNFQLCYNLKCVALKYGSGRREDWLWSPRQAAVHHQFDVGEGTALWIIASARDELQERVSELTGSKGRLDDRTFDSPAESFISGLTVHLMLAQWATEDWRGYIRWLEQVLEEKTIYALRSSDFIPGADDISFIQKKEDETNKAIMMLNANAEILDSLEKFYTRLMKNANFPLKDNDKSKVAIDDFSMQLQDYYQEFRMHASRANTLGQITADRKT</sequence>
<dbReference type="EMBL" id="FJUX01000029">
    <property type="protein sequence ID" value="CZS97074.1"/>
    <property type="molecule type" value="Genomic_DNA"/>
</dbReference>
<evidence type="ECO:0000313" key="3">
    <source>
        <dbReference type="Proteomes" id="UP000178912"/>
    </source>
</evidence>
<reference evidence="3" key="1">
    <citation type="submission" date="2016-03" db="EMBL/GenBank/DDBJ databases">
        <authorList>
            <person name="Guldener U."/>
        </authorList>
    </citation>
    <scope>NUCLEOTIDE SEQUENCE [LARGE SCALE GENOMIC DNA]</scope>
    <source>
        <strain evidence="3">04CH-RAC-A.6.1</strain>
    </source>
</reference>
<feature type="domain" description="CorA-like transporter" evidence="1">
    <location>
        <begin position="12"/>
        <end position="296"/>
    </location>
</feature>